<name>A0A1H0LKJ8_9HYPH</name>
<evidence type="ECO:0000313" key="3">
    <source>
        <dbReference type="Proteomes" id="UP000198795"/>
    </source>
</evidence>
<gene>
    <name evidence="2" type="ORF">SAMN04488061_1392</name>
</gene>
<dbReference type="EMBL" id="FNJC01000002">
    <property type="protein sequence ID" value="SDO68739.1"/>
    <property type="molecule type" value="Genomic_DNA"/>
</dbReference>
<feature type="domain" description="PPM-type phosphatase" evidence="1">
    <location>
        <begin position="12"/>
        <end position="233"/>
    </location>
</feature>
<dbReference type="Proteomes" id="UP000198795">
    <property type="component" value="Unassembled WGS sequence"/>
</dbReference>
<dbReference type="Gene3D" id="3.60.40.10">
    <property type="entry name" value="PPM-type phosphatase domain"/>
    <property type="match status" value="1"/>
</dbReference>
<evidence type="ECO:0000259" key="1">
    <source>
        <dbReference type="Pfam" id="PF13672"/>
    </source>
</evidence>
<proteinExistence type="predicted"/>
<reference evidence="2 3" key="1">
    <citation type="submission" date="2016-10" db="EMBL/GenBank/DDBJ databases">
        <authorList>
            <person name="Varghese N."/>
            <person name="Submissions S."/>
        </authorList>
    </citation>
    <scope>NUCLEOTIDE SEQUENCE [LARGE SCALE GENOMIC DNA]</scope>
    <source>
        <strain evidence="2 3">CGMCC 1.6497</strain>
    </source>
</reference>
<dbReference type="RefSeq" id="WP_090227638.1">
    <property type="nucleotide sequence ID" value="NZ_FNJC01000002.1"/>
</dbReference>
<evidence type="ECO:0000313" key="2">
    <source>
        <dbReference type="EMBL" id="SDO68739.1"/>
    </source>
</evidence>
<protein>
    <submittedName>
        <fullName evidence="2">Protein phosphatase 2C</fullName>
    </submittedName>
</protein>
<keyword evidence="3" id="KW-1185">Reference proteome</keyword>
<dbReference type="Pfam" id="PF13672">
    <property type="entry name" value="PP2C_2"/>
    <property type="match status" value="1"/>
</dbReference>
<dbReference type="InterPro" id="IPR036457">
    <property type="entry name" value="PPM-type-like_dom_sf"/>
</dbReference>
<sequence>MVFEVIDSISLASGEANEDRYGHCGGLMAWVIDGATDVIETPLIGSGTDAAWFAEAVHRTISTAALMPPEHLDDFPARICETVAAAFDRAITRQPAGRHEYPSATTMIIRANGDRVDYVAVGDCALIAQADGNTHTVGLGGAEAGDRSTAKVVVSLQEQNATASHDEVKALIWPKIRKRRAKINLPDGYGALSITPPPPKFVATGSLDVTPGDHILIASDGLTRLSELYQRYKPNELIDAAITRGLEAIVRELREIEIADASCKSHPRVKATDDATGILLKII</sequence>
<comment type="caution">
    <text evidence="2">The sequence shown here is derived from an EMBL/GenBank/DDBJ whole genome shotgun (WGS) entry which is preliminary data.</text>
</comment>
<dbReference type="SUPFAM" id="SSF81606">
    <property type="entry name" value="PP2C-like"/>
    <property type="match status" value="1"/>
</dbReference>
<accession>A0A1H0LKJ8</accession>
<dbReference type="InterPro" id="IPR001932">
    <property type="entry name" value="PPM-type_phosphatase-like_dom"/>
</dbReference>
<organism evidence="2 3">
    <name type="scientific">Filomicrobium insigne</name>
    <dbReference type="NCBI Taxonomy" id="418854"/>
    <lineage>
        <taxon>Bacteria</taxon>
        <taxon>Pseudomonadati</taxon>
        <taxon>Pseudomonadota</taxon>
        <taxon>Alphaproteobacteria</taxon>
        <taxon>Hyphomicrobiales</taxon>
        <taxon>Hyphomicrobiaceae</taxon>
        <taxon>Filomicrobium</taxon>
    </lineage>
</organism>